<evidence type="ECO:0000313" key="2">
    <source>
        <dbReference type="EMBL" id="VFK42368.1"/>
    </source>
</evidence>
<reference evidence="2" key="1">
    <citation type="submission" date="2019-02" db="EMBL/GenBank/DDBJ databases">
        <authorList>
            <person name="Gruber-Vodicka R. H."/>
            <person name="Seah K. B. B."/>
        </authorList>
    </citation>
    <scope>NUCLEOTIDE SEQUENCE</scope>
    <source>
        <strain evidence="2">BECK_BZ125</strain>
    </source>
</reference>
<proteinExistence type="predicted"/>
<evidence type="ECO:0000259" key="1">
    <source>
        <dbReference type="Pfam" id="PF01850"/>
    </source>
</evidence>
<dbReference type="InterPro" id="IPR029060">
    <property type="entry name" value="PIN-like_dom_sf"/>
</dbReference>
<feature type="domain" description="PIN" evidence="1">
    <location>
        <begin position="1"/>
        <end position="81"/>
    </location>
</feature>
<protein>
    <recommendedName>
        <fullName evidence="1">PIN domain-containing protein</fullName>
    </recommendedName>
</protein>
<dbReference type="InterPro" id="IPR002716">
    <property type="entry name" value="PIN_dom"/>
</dbReference>
<organism evidence="2">
    <name type="scientific">Candidatus Kentrum sp. TC</name>
    <dbReference type="NCBI Taxonomy" id="2126339"/>
    <lineage>
        <taxon>Bacteria</taxon>
        <taxon>Pseudomonadati</taxon>
        <taxon>Pseudomonadota</taxon>
        <taxon>Gammaproteobacteria</taxon>
        <taxon>Candidatus Kentrum</taxon>
    </lineage>
</organism>
<name>A0A450YLJ1_9GAMM</name>
<dbReference type="AlphaFoldDB" id="A0A450YLJ1"/>
<gene>
    <name evidence="2" type="ORF">BECKTC1821E_GA0114239_101839</name>
</gene>
<dbReference type="Pfam" id="PF01850">
    <property type="entry name" value="PIN"/>
    <property type="match status" value="1"/>
</dbReference>
<accession>A0A450YLJ1</accession>
<dbReference type="EMBL" id="CAADFT010000018">
    <property type="protein sequence ID" value="VFK42368.1"/>
    <property type="molecule type" value="Genomic_DNA"/>
</dbReference>
<sequence>MLLDTDVLIWYMRGDENARDLVEGLPNITLSAVTYMELVQGMRNKVELATLDAALARWKARQEAINRGISEHAVLLVRRYFRSTLATNGGCPDSGHGACIEPALDHRQ</sequence>
<dbReference type="Gene3D" id="3.40.50.1010">
    <property type="entry name" value="5'-nuclease"/>
    <property type="match status" value="1"/>
</dbReference>
<dbReference type="SUPFAM" id="SSF88723">
    <property type="entry name" value="PIN domain-like"/>
    <property type="match status" value="1"/>
</dbReference>